<organism evidence="12 13">
    <name type="scientific">Paracoccus panacisoli</name>
    <dbReference type="NCBI Taxonomy" id="1510163"/>
    <lineage>
        <taxon>Bacteria</taxon>
        <taxon>Pseudomonadati</taxon>
        <taxon>Pseudomonadota</taxon>
        <taxon>Alphaproteobacteria</taxon>
        <taxon>Rhodobacterales</taxon>
        <taxon>Paracoccaceae</taxon>
        <taxon>Paracoccus</taxon>
    </lineage>
</organism>
<dbReference type="EMBL" id="JBHMQU010000079">
    <property type="protein sequence ID" value="MFC0813298.1"/>
    <property type="molecule type" value="Genomic_DNA"/>
</dbReference>
<keyword evidence="6 9" id="KW-1133">Transmembrane helix</keyword>
<dbReference type="Gene3D" id="1.20.5.3310">
    <property type="match status" value="1"/>
</dbReference>
<feature type="region of interest" description="Disordered" evidence="10">
    <location>
        <begin position="94"/>
        <end position="123"/>
    </location>
</feature>
<evidence type="ECO:0000256" key="10">
    <source>
        <dbReference type="SAM" id="MobiDB-lite"/>
    </source>
</evidence>
<gene>
    <name evidence="9 12" type="primary">tatB</name>
    <name evidence="12" type="ORF">ACFHYO_14430</name>
</gene>
<dbReference type="NCBIfam" id="TIGR01410">
    <property type="entry name" value="tatB"/>
    <property type="match status" value="1"/>
</dbReference>
<comment type="function">
    <text evidence="9">Part of the twin-arginine translocation (Tat) system that transports large folded proteins containing a characteristic twin-arginine motif in their signal peptide across membranes. Together with TatC, TatB is part of a receptor directly interacting with Tat signal peptides. TatB may form an oligomeric binding site that transiently accommodates folded Tat precursor proteins before their translocation.</text>
</comment>
<name>A0ABV6TBE2_9RHOB</name>
<protein>
    <recommendedName>
        <fullName evidence="9">Sec-independent protein translocase protein TatB</fullName>
    </recommendedName>
</protein>
<proteinExistence type="inferred from homology"/>
<evidence type="ECO:0000256" key="2">
    <source>
        <dbReference type="ARBA" id="ARBA00022448"/>
    </source>
</evidence>
<keyword evidence="4 9" id="KW-0812">Transmembrane</keyword>
<dbReference type="PRINTS" id="PR01506">
    <property type="entry name" value="TATBPROTEIN"/>
</dbReference>
<comment type="caution">
    <text evidence="12">The sequence shown here is derived from an EMBL/GenBank/DDBJ whole genome shotgun (WGS) entry which is preliminary data.</text>
</comment>
<feature type="transmembrane region" description="Helical" evidence="11">
    <location>
        <begin position="6"/>
        <end position="25"/>
    </location>
</feature>
<evidence type="ECO:0000256" key="11">
    <source>
        <dbReference type="SAM" id="Phobius"/>
    </source>
</evidence>
<feature type="compositionally biased region" description="Low complexity" evidence="10">
    <location>
        <begin position="180"/>
        <end position="194"/>
    </location>
</feature>
<feature type="compositionally biased region" description="Pro residues" evidence="10">
    <location>
        <begin position="170"/>
        <end position="179"/>
    </location>
</feature>
<dbReference type="InterPro" id="IPR003369">
    <property type="entry name" value="TatA/B/E"/>
</dbReference>
<keyword evidence="2 9" id="KW-0813">Transport</keyword>
<evidence type="ECO:0000256" key="1">
    <source>
        <dbReference type="ARBA" id="ARBA00004167"/>
    </source>
</evidence>
<evidence type="ECO:0000256" key="9">
    <source>
        <dbReference type="HAMAP-Rule" id="MF_00237"/>
    </source>
</evidence>
<dbReference type="PANTHER" id="PTHR33162">
    <property type="entry name" value="SEC-INDEPENDENT PROTEIN TRANSLOCASE PROTEIN TATA, CHLOROPLASTIC"/>
    <property type="match status" value="1"/>
</dbReference>
<dbReference type="InterPro" id="IPR018448">
    <property type="entry name" value="TatB"/>
</dbReference>
<evidence type="ECO:0000313" key="12">
    <source>
        <dbReference type="EMBL" id="MFC0813298.1"/>
    </source>
</evidence>
<reference evidence="12 13" key="1">
    <citation type="submission" date="2024-09" db="EMBL/GenBank/DDBJ databases">
        <authorList>
            <person name="Sun Q."/>
            <person name="Mori K."/>
        </authorList>
    </citation>
    <scope>NUCLEOTIDE SEQUENCE [LARGE SCALE GENOMIC DNA]</scope>
    <source>
        <strain evidence="12 13">KCTC 42086</strain>
    </source>
</reference>
<sequence length="212" mass="21191">MLDVGWTELLLIGVVALIVIGPKDLPVMFHSLGRITARARGMAREFSSAMEDAAKASGIHEATREISDLKKMASPRGLGLDALTRAADKFEKWDPLEPVRDATSAVPDPAAPPPAAPAATSTAATAASAATLASPATSATPAATPAAGSVRPASPAPGSTVSGLGLGLPDPAPEAPPAPSAVATASAASGAPEPAHQPGARRLHAVRRSDRS</sequence>
<feature type="region of interest" description="Disordered" evidence="10">
    <location>
        <begin position="138"/>
        <end position="212"/>
    </location>
</feature>
<keyword evidence="7 9" id="KW-0811">Translocation</keyword>
<keyword evidence="13" id="KW-1185">Reference proteome</keyword>
<evidence type="ECO:0000256" key="7">
    <source>
        <dbReference type="ARBA" id="ARBA00023010"/>
    </source>
</evidence>
<comment type="subcellular location">
    <subcellularLocation>
        <location evidence="9">Cell membrane</location>
        <topology evidence="9">Single-pass membrane protein</topology>
    </subcellularLocation>
    <subcellularLocation>
        <location evidence="1">Membrane</location>
        <topology evidence="1">Single-pass membrane protein</topology>
    </subcellularLocation>
</comment>
<dbReference type="Proteomes" id="UP001589920">
    <property type="component" value="Unassembled WGS sequence"/>
</dbReference>
<feature type="compositionally biased region" description="Low complexity" evidence="10">
    <location>
        <begin position="138"/>
        <end position="147"/>
    </location>
</feature>
<dbReference type="Pfam" id="PF02416">
    <property type="entry name" value="TatA_B_E"/>
    <property type="match status" value="1"/>
</dbReference>
<keyword evidence="8 9" id="KW-0472">Membrane</keyword>
<evidence type="ECO:0000256" key="3">
    <source>
        <dbReference type="ARBA" id="ARBA00022475"/>
    </source>
</evidence>
<evidence type="ECO:0000256" key="8">
    <source>
        <dbReference type="ARBA" id="ARBA00023136"/>
    </source>
</evidence>
<dbReference type="HAMAP" id="MF_00237">
    <property type="entry name" value="TatB"/>
    <property type="match status" value="1"/>
</dbReference>
<dbReference type="PANTHER" id="PTHR33162:SF1">
    <property type="entry name" value="SEC-INDEPENDENT PROTEIN TRANSLOCASE PROTEIN TATA, CHLOROPLASTIC"/>
    <property type="match status" value="1"/>
</dbReference>
<keyword evidence="5 9" id="KW-0653">Protein transport</keyword>
<evidence type="ECO:0000256" key="6">
    <source>
        <dbReference type="ARBA" id="ARBA00022989"/>
    </source>
</evidence>
<comment type="subunit">
    <text evidence="9">The Tat system comprises two distinct complexes: a TatABC complex, containing multiple copies of TatA, TatB and TatC subunits, and a separate TatA complex, containing only TatA subunits. Substrates initially bind to the TatABC complex, which probably triggers association of the separate TatA complex to form the active translocon.</text>
</comment>
<keyword evidence="3 9" id="KW-1003">Cell membrane</keyword>
<evidence type="ECO:0000313" key="13">
    <source>
        <dbReference type="Proteomes" id="UP001589920"/>
    </source>
</evidence>
<dbReference type="RefSeq" id="WP_394321289.1">
    <property type="nucleotide sequence ID" value="NZ_JBHMQU010000079.1"/>
</dbReference>
<comment type="similarity">
    <text evidence="9">Belongs to the TatB family.</text>
</comment>
<evidence type="ECO:0000256" key="4">
    <source>
        <dbReference type="ARBA" id="ARBA00022692"/>
    </source>
</evidence>
<evidence type="ECO:0000256" key="5">
    <source>
        <dbReference type="ARBA" id="ARBA00022927"/>
    </source>
</evidence>
<accession>A0ABV6TBE2</accession>